<dbReference type="InterPro" id="IPR020476">
    <property type="entry name" value="Nudix_hydrolase"/>
</dbReference>
<dbReference type="SMART" id="SM00855">
    <property type="entry name" value="PGAM"/>
    <property type="match status" value="1"/>
</dbReference>
<proteinExistence type="inferred from homology"/>
<dbReference type="AlphaFoldDB" id="A0A9X4RDD3"/>
<reference evidence="7" key="1">
    <citation type="submission" date="2022-08" db="EMBL/GenBank/DDBJ databases">
        <title>Genome analysis of Corynebacteriales strain.</title>
        <authorList>
            <person name="Lee S.D."/>
        </authorList>
    </citation>
    <scope>NUCLEOTIDE SEQUENCE</scope>
    <source>
        <strain evidence="7">D3-21</strain>
    </source>
</reference>
<comment type="cofactor">
    <cofactor evidence="1">
        <name>Mg(2+)</name>
        <dbReference type="ChEBI" id="CHEBI:18420"/>
    </cofactor>
</comment>
<protein>
    <submittedName>
        <fullName evidence="7">NUDIX hydrolase</fullName>
    </submittedName>
</protein>
<dbReference type="InterPro" id="IPR000086">
    <property type="entry name" value="NUDIX_hydrolase_dom"/>
</dbReference>
<evidence type="ECO:0000256" key="2">
    <source>
        <dbReference type="ARBA" id="ARBA00005582"/>
    </source>
</evidence>
<dbReference type="InterPro" id="IPR013078">
    <property type="entry name" value="His_Pase_superF_clade-1"/>
</dbReference>
<evidence type="ECO:0000313" key="8">
    <source>
        <dbReference type="Proteomes" id="UP001152755"/>
    </source>
</evidence>
<keyword evidence="4" id="KW-0460">Magnesium</keyword>
<dbReference type="PANTHER" id="PTHR43222">
    <property type="entry name" value="NUDIX HYDROLASE 23"/>
    <property type="match status" value="1"/>
</dbReference>
<dbReference type="Proteomes" id="UP001152755">
    <property type="component" value="Unassembled WGS sequence"/>
</dbReference>
<dbReference type="GO" id="GO:0016787">
    <property type="term" value="F:hydrolase activity"/>
    <property type="evidence" value="ECO:0007669"/>
    <property type="project" value="UniProtKB-KW"/>
</dbReference>
<dbReference type="EMBL" id="JANRHA010000002">
    <property type="protein sequence ID" value="MDG3014047.1"/>
    <property type="molecule type" value="Genomic_DNA"/>
</dbReference>
<evidence type="ECO:0000313" key="7">
    <source>
        <dbReference type="EMBL" id="MDG3014047.1"/>
    </source>
</evidence>
<dbReference type="Gene3D" id="3.90.79.10">
    <property type="entry name" value="Nucleoside Triphosphate Pyrophosphohydrolase"/>
    <property type="match status" value="1"/>
</dbReference>
<dbReference type="InterPro" id="IPR029033">
    <property type="entry name" value="His_PPase_superfam"/>
</dbReference>
<feature type="domain" description="Nudix hydrolase" evidence="6">
    <location>
        <begin position="4"/>
        <end position="133"/>
    </location>
</feature>
<comment type="similarity">
    <text evidence="2 5">Belongs to the Nudix hydrolase family.</text>
</comment>
<dbReference type="CDD" id="cd07067">
    <property type="entry name" value="HP_PGM_like"/>
    <property type="match status" value="1"/>
</dbReference>
<gene>
    <name evidence="7" type="ORF">NVS88_05675</name>
</gene>
<dbReference type="SUPFAM" id="SSF53254">
    <property type="entry name" value="Phosphoglycerate mutase-like"/>
    <property type="match status" value="1"/>
</dbReference>
<evidence type="ECO:0000256" key="1">
    <source>
        <dbReference type="ARBA" id="ARBA00001946"/>
    </source>
</evidence>
<evidence type="ECO:0000256" key="4">
    <source>
        <dbReference type="ARBA" id="ARBA00022842"/>
    </source>
</evidence>
<evidence type="ECO:0000256" key="3">
    <source>
        <dbReference type="ARBA" id="ARBA00022801"/>
    </source>
</evidence>
<dbReference type="CDD" id="cd03673">
    <property type="entry name" value="NUDIX_Ap6A_hydrolase"/>
    <property type="match status" value="1"/>
</dbReference>
<dbReference type="InterPro" id="IPR020084">
    <property type="entry name" value="NUDIX_hydrolase_CS"/>
</dbReference>
<dbReference type="PANTHER" id="PTHR43222:SF9">
    <property type="entry name" value="8-OXO-(D)GTP PHOSPHATASE"/>
    <property type="match status" value="1"/>
</dbReference>
<evidence type="ECO:0000256" key="5">
    <source>
        <dbReference type="RuleBase" id="RU003476"/>
    </source>
</evidence>
<dbReference type="RefSeq" id="WP_277833019.1">
    <property type="nucleotide sequence ID" value="NZ_JAAIVF010000003.1"/>
</dbReference>
<dbReference type="PROSITE" id="PS51462">
    <property type="entry name" value="NUDIX"/>
    <property type="match status" value="1"/>
</dbReference>
<name>A0A9X4RDD3_9ACTN</name>
<evidence type="ECO:0000259" key="6">
    <source>
        <dbReference type="PROSITE" id="PS51462"/>
    </source>
</evidence>
<sequence length="297" mass="32727">MSVAPILAAGGVLWRRHPDGKKLQFAVIHRPRYDDWSLPKGKLDPGETPAAAAVREIAEETGAAARLDRHLCQVSYPIDSGRIKQVDYWSAQALSGEFEPNGEVDRLQWLSRSHARAAVTQDIDREVLDSFVEPPPRQSVLLVVRHAKAGRRGSFDGDDTLRPLDRTGRGQAERLIDQLLAFGATDIHTADRTRCIETVTPLANRLGTTIHSEPALSEEAYATDPARARKRAREIAADPGVHVLCSQSGVIPDLMRWWADRDSVTLPRAENRKASTWVLFLSKGILQAADHLGPPPA</sequence>
<comment type="caution">
    <text evidence="7">The sequence shown here is derived from an EMBL/GenBank/DDBJ whole genome shotgun (WGS) entry which is preliminary data.</text>
</comment>
<keyword evidence="8" id="KW-1185">Reference proteome</keyword>
<keyword evidence="3 5" id="KW-0378">Hydrolase</keyword>
<dbReference type="Gene3D" id="3.40.50.1240">
    <property type="entry name" value="Phosphoglycerate mutase-like"/>
    <property type="match status" value="1"/>
</dbReference>
<dbReference type="Pfam" id="PF00300">
    <property type="entry name" value="His_Phos_1"/>
    <property type="match status" value="1"/>
</dbReference>
<dbReference type="Pfam" id="PF00293">
    <property type="entry name" value="NUDIX"/>
    <property type="match status" value="1"/>
</dbReference>
<dbReference type="SUPFAM" id="SSF55811">
    <property type="entry name" value="Nudix"/>
    <property type="match status" value="1"/>
</dbReference>
<accession>A0A9X4RDD3</accession>
<dbReference type="PROSITE" id="PS00893">
    <property type="entry name" value="NUDIX_BOX"/>
    <property type="match status" value="1"/>
</dbReference>
<dbReference type="InterPro" id="IPR015797">
    <property type="entry name" value="NUDIX_hydrolase-like_dom_sf"/>
</dbReference>
<dbReference type="PRINTS" id="PR00502">
    <property type="entry name" value="NUDIXFAMILY"/>
</dbReference>
<organism evidence="7 8">
    <name type="scientific">Speluncibacter jeojiensis</name>
    <dbReference type="NCBI Taxonomy" id="2710754"/>
    <lineage>
        <taxon>Bacteria</taxon>
        <taxon>Bacillati</taxon>
        <taxon>Actinomycetota</taxon>
        <taxon>Actinomycetes</taxon>
        <taxon>Mycobacteriales</taxon>
        <taxon>Speluncibacteraceae</taxon>
        <taxon>Speluncibacter</taxon>
    </lineage>
</organism>